<evidence type="ECO:0000256" key="6">
    <source>
        <dbReference type="ARBA" id="ARBA00022692"/>
    </source>
</evidence>
<feature type="domain" description="Cytochrome b561 bacterial/Ni-hydrogenase" evidence="14">
    <location>
        <begin position="9"/>
        <end position="181"/>
    </location>
</feature>
<dbReference type="PANTHER" id="PTHR30529">
    <property type="entry name" value="CYTOCHROME B561"/>
    <property type="match status" value="1"/>
</dbReference>
<dbReference type="InterPro" id="IPR016174">
    <property type="entry name" value="Di-haem_cyt_TM"/>
</dbReference>
<evidence type="ECO:0000313" key="15">
    <source>
        <dbReference type="EMBL" id="GHA04590.1"/>
    </source>
</evidence>
<proteinExistence type="inferred from homology"/>
<gene>
    <name evidence="15" type="ORF">GCM10011617_27090</name>
</gene>
<accession>A0A918VKU5</accession>
<evidence type="ECO:0000256" key="5">
    <source>
        <dbReference type="ARBA" id="ARBA00022617"/>
    </source>
</evidence>
<dbReference type="GO" id="GO:0020037">
    <property type="term" value="F:heme binding"/>
    <property type="evidence" value="ECO:0007669"/>
    <property type="project" value="TreeGrafter"/>
</dbReference>
<feature type="transmembrane region" description="Helical" evidence="13">
    <location>
        <begin position="46"/>
        <end position="67"/>
    </location>
</feature>
<evidence type="ECO:0000256" key="13">
    <source>
        <dbReference type="SAM" id="Phobius"/>
    </source>
</evidence>
<comment type="similarity">
    <text evidence="12">Belongs to the cytochrome b561 family.</text>
</comment>
<dbReference type="GO" id="GO:0009055">
    <property type="term" value="F:electron transfer activity"/>
    <property type="evidence" value="ECO:0007669"/>
    <property type="project" value="InterPro"/>
</dbReference>
<reference evidence="15" key="1">
    <citation type="journal article" date="2014" name="Int. J. Syst. Evol. Microbiol.">
        <title>Complete genome sequence of Corynebacterium casei LMG S-19264T (=DSM 44701T), isolated from a smear-ripened cheese.</title>
        <authorList>
            <consortium name="US DOE Joint Genome Institute (JGI-PGF)"/>
            <person name="Walter F."/>
            <person name="Albersmeier A."/>
            <person name="Kalinowski J."/>
            <person name="Ruckert C."/>
        </authorList>
    </citation>
    <scope>NUCLEOTIDE SEQUENCE</scope>
    <source>
        <strain evidence="15">KCTC 32422</strain>
    </source>
</reference>
<comment type="cofactor">
    <cofactor evidence="1">
        <name>heme b</name>
        <dbReference type="ChEBI" id="CHEBI:60344"/>
    </cofactor>
</comment>
<comment type="caution">
    <text evidence="15">The sequence shown here is derived from an EMBL/GenBank/DDBJ whole genome shotgun (WGS) entry which is preliminary data.</text>
</comment>
<evidence type="ECO:0000256" key="1">
    <source>
        <dbReference type="ARBA" id="ARBA00001970"/>
    </source>
</evidence>
<dbReference type="AlphaFoldDB" id="A0A918VKU5"/>
<evidence type="ECO:0000313" key="16">
    <source>
        <dbReference type="Proteomes" id="UP000634139"/>
    </source>
</evidence>
<evidence type="ECO:0000256" key="11">
    <source>
        <dbReference type="ARBA" id="ARBA00023136"/>
    </source>
</evidence>
<evidence type="ECO:0000256" key="7">
    <source>
        <dbReference type="ARBA" id="ARBA00022723"/>
    </source>
</evidence>
<dbReference type="Pfam" id="PF01292">
    <property type="entry name" value="Ni_hydr_CYTB"/>
    <property type="match status" value="1"/>
</dbReference>
<dbReference type="GO" id="GO:0005886">
    <property type="term" value="C:plasma membrane"/>
    <property type="evidence" value="ECO:0007669"/>
    <property type="project" value="UniProtKB-SubCell"/>
</dbReference>
<evidence type="ECO:0000256" key="9">
    <source>
        <dbReference type="ARBA" id="ARBA00022989"/>
    </source>
</evidence>
<dbReference type="Proteomes" id="UP000634139">
    <property type="component" value="Unassembled WGS sequence"/>
</dbReference>
<keyword evidence="16" id="KW-1185">Reference proteome</keyword>
<keyword evidence="5" id="KW-0349">Heme</keyword>
<evidence type="ECO:0000256" key="4">
    <source>
        <dbReference type="ARBA" id="ARBA00022475"/>
    </source>
</evidence>
<keyword evidence="11 13" id="KW-0472">Membrane</keyword>
<keyword evidence="9 13" id="KW-1133">Transmembrane helix</keyword>
<sequence>MSTIDAQARYSRGAIALHWIIALLIMGNFVGAWVSEDMPRPEKMELMGYHKAFGMLILGLTVLRIIWRLTHTPPPLEETLKAWEAALAKVTHALFYFLMLAVPMAGWGLHSAFSQGKPVSFLRLFNIPALPVGSDKATTGLFHELHEVFAGAMLLLFVLHVAAALKHHLLDKDGTMRRMVPWMK</sequence>
<evidence type="ECO:0000256" key="8">
    <source>
        <dbReference type="ARBA" id="ARBA00022982"/>
    </source>
</evidence>
<feature type="transmembrane region" description="Helical" evidence="13">
    <location>
        <begin position="12"/>
        <end position="34"/>
    </location>
</feature>
<keyword evidence="8" id="KW-0249">Electron transport</keyword>
<protein>
    <submittedName>
        <fullName evidence="15">Cytochrome b</fullName>
    </submittedName>
</protein>
<keyword evidence="7" id="KW-0479">Metal-binding</keyword>
<comment type="subcellular location">
    <subcellularLocation>
        <location evidence="2">Cell membrane</location>
        <topology evidence="2">Multi-pass membrane protein</topology>
    </subcellularLocation>
</comment>
<keyword evidence="6 13" id="KW-0812">Transmembrane</keyword>
<dbReference type="RefSeq" id="WP_189542419.1">
    <property type="nucleotide sequence ID" value="NZ_BMZD01000007.1"/>
</dbReference>
<evidence type="ECO:0000256" key="3">
    <source>
        <dbReference type="ARBA" id="ARBA00022448"/>
    </source>
</evidence>
<dbReference type="GO" id="GO:0046872">
    <property type="term" value="F:metal ion binding"/>
    <property type="evidence" value="ECO:0007669"/>
    <property type="project" value="UniProtKB-KW"/>
</dbReference>
<keyword evidence="4" id="KW-1003">Cell membrane</keyword>
<evidence type="ECO:0000256" key="2">
    <source>
        <dbReference type="ARBA" id="ARBA00004651"/>
    </source>
</evidence>
<feature type="transmembrane region" description="Helical" evidence="13">
    <location>
        <begin position="87"/>
        <end position="109"/>
    </location>
</feature>
<reference evidence="15" key="2">
    <citation type="submission" date="2020-09" db="EMBL/GenBank/DDBJ databases">
        <authorList>
            <person name="Sun Q."/>
            <person name="Kim S."/>
        </authorList>
    </citation>
    <scope>NUCLEOTIDE SEQUENCE</scope>
    <source>
        <strain evidence="15">KCTC 32422</strain>
    </source>
</reference>
<feature type="transmembrane region" description="Helical" evidence="13">
    <location>
        <begin position="148"/>
        <end position="169"/>
    </location>
</feature>
<organism evidence="15 16">
    <name type="scientific">Novosphingobium arvoryzae</name>
    <dbReference type="NCBI Taxonomy" id="1256514"/>
    <lineage>
        <taxon>Bacteria</taxon>
        <taxon>Pseudomonadati</taxon>
        <taxon>Pseudomonadota</taxon>
        <taxon>Alphaproteobacteria</taxon>
        <taxon>Sphingomonadales</taxon>
        <taxon>Sphingomonadaceae</taxon>
        <taxon>Novosphingobium</taxon>
    </lineage>
</organism>
<dbReference type="EMBL" id="BMZD01000007">
    <property type="protein sequence ID" value="GHA04590.1"/>
    <property type="molecule type" value="Genomic_DNA"/>
</dbReference>
<evidence type="ECO:0000256" key="12">
    <source>
        <dbReference type="ARBA" id="ARBA00037975"/>
    </source>
</evidence>
<evidence type="ECO:0000256" key="10">
    <source>
        <dbReference type="ARBA" id="ARBA00023004"/>
    </source>
</evidence>
<dbReference type="PANTHER" id="PTHR30529:SF1">
    <property type="entry name" value="CYTOCHROME B561 HOMOLOG 2"/>
    <property type="match status" value="1"/>
</dbReference>
<name>A0A918VKU5_9SPHN</name>
<evidence type="ECO:0000259" key="14">
    <source>
        <dbReference type="Pfam" id="PF01292"/>
    </source>
</evidence>
<dbReference type="SUPFAM" id="SSF81342">
    <property type="entry name" value="Transmembrane di-heme cytochromes"/>
    <property type="match status" value="1"/>
</dbReference>
<keyword evidence="10" id="KW-0408">Iron</keyword>
<dbReference type="InterPro" id="IPR011577">
    <property type="entry name" value="Cyt_b561_bac/Ni-Hgenase"/>
</dbReference>
<dbReference type="InterPro" id="IPR052168">
    <property type="entry name" value="Cytochrome_b561_oxidase"/>
</dbReference>
<dbReference type="GO" id="GO:0022904">
    <property type="term" value="P:respiratory electron transport chain"/>
    <property type="evidence" value="ECO:0007669"/>
    <property type="project" value="InterPro"/>
</dbReference>
<keyword evidence="3" id="KW-0813">Transport</keyword>